<comment type="caution">
    <text evidence="1">The sequence shown here is derived from an EMBL/GenBank/DDBJ whole genome shotgun (WGS) entry which is preliminary data.</text>
</comment>
<protein>
    <submittedName>
        <fullName evidence="1">Uncharacterized protein</fullName>
    </submittedName>
</protein>
<reference evidence="1 2" key="1">
    <citation type="submission" date="2022-10" db="EMBL/GenBank/DDBJ databases">
        <title>Identification of biosynthetic pathway for the production of the potent trypsin inhibitor radiosumin.</title>
        <authorList>
            <person name="Fewer D.P."/>
            <person name="Delbaje E."/>
            <person name="Ouyang X."/>
            <person name="Agostino P.D."/>
            <person name="Wahlsten M."/>
            <person name="Jokela J."/>
            <person name="Permi P."/>
            <person name="Haapaniemi E."/>
            <person name="Koistinen H."/>
        </authorList>
    </citation>
    <scope>NUCLEOTIDE SEQUENCE [LARGE SCALE GENOMIC DNA]</scope>
    <source>
        <strain evidence="1 2">NIES-515</strain>
    </source>
</reference>
<accession>A0ABT3B1K9</accession>
<sequence>MKPEENPLEPSFWESMGITPIVIDNSSDETIQVGLDQLMELIEAEVAKIQRQLEDQ</sequence>
<dbReference type="EMBL" id="JAOWRF010000240">
    <property type="protein sequence ID" value="MCV3215110.1"/>
    <property type="molecule type" value="Genomic_DNA"/>
</dbReference>
<evidence type="ECO:0000313" key="2">
    <source>
        <dbReference type="Proteomes" id="UP001526143"/>
    </source>
</evidence>
<dbReference type="RefSeq" id="WP_263746698.1">
    <property type="nucleotide sequence ID" value="NZ_JAOWRF010000240.1"/>
</dbReference>
<gene>
    <name evidence="1" type="ORF">OGM63_16585</name>
</gene>
<organism evidence="1 2">
    <name type="scientific">Plectonema radiosum NIES-515</name>
    <dbReference type="NCBI Taxonomy" id="2986073"/>
    <lineage>
        <taxon>Bacteria</taxon>
        <taxon>Bacillati</taxon>
        <taxon>Cyanobacteriota</taxon>
        <taxon>Cyanophyceae</taxon>
        <taxon>Oscillatoriophycideae</taxon>
        <taxon>Oscillatoriales</taxon>
        <taxon>Microcoleaceae</taxon>
        <taxon>Plectonema</taxon>
    </lineage>
</organism>
<keyword evidence="2" id="KW-1185">Reference proteome</keyword>
<evidence type="ECO:0000313" key="1">
    <source>
        <dbReference type="EMBL" id="MCV3215110.1"/>
    </source>
</evidence>
<dbReference type="Proteomes" id="UP001526143">
    <property type="component" value="Unassembled WGS sequence"/>
</dbReference>
<name>A0ABT3B1K9_9CYAN</name>
<proteinExistence type="predicted"/>